<evidence type="ECO:0000256" key="2">
    <source>
        <dbReference type="ARBA" id="ARBA00022801"/>
    </source>
</evidence>
<dbReference type="InterPro" id="IPR001764">
    <property type="entry name" value="Glyco_hydro_3_N"/>
</dbReference>
<dbReference type="Pfam" id="PF00933">
    <property type="entry name" value="Glyco_hydro_3"/>
    <property type="match status" value="1"/>
</dbReference>
<dbReference type="InterPro" id="IPR050288">
    <property type="entry name" value="Cellulose_deg_GH3"/>
</dbReference>
<dbReference type="InterPro" id="IPR036881">
    <property type="entry name" value="Glyco_hydro_3_C_sf"/>
</dbReference>
<dbReference type="GO" id="GO:0004553">
    <property type="term" value="F:hydrolase activity, hydrolyzing O-glycosyl compounds"/>
    <property type="evidence" value="ECO:0007669"/>
    <property type="project" value="InterPro"/>
</dbReference>
<evidence type="ECO:0000313" key="6">
    <source>
        <dbReference type="EMBL" id="XBO45220.1"/>
    </source>
</evidence>
<dbReference type="PRINTS" id="PR00133">
    <property type="entry name" value="GLHYDRLASE3"/>
</dbReference>
<dbReference type="InterPro" id="IPR002772">
    <property type="entry name" value="Glyco_hydro_3_C"/>
</dbReference>
<dbReference type="GO" id="GO:0005975">
    <property type="term" value="P:carbohydrate metabolic process"/>
    <property type="evidence" value="ECO:0007669"/>
    <property type="project" value="InterPro"/>
</dbReference>
<evidence type="ECO:0000256" key="4">
    <source>
        <dbReference type="RuleBase" id="RU361161"/>
    </source>
</evidence>
<dbReference type="SUPFAM" id="SSF52279">
    <property type="entry name" value="Beta-D-glucan exohydrolase, C-terminal domain"/>
    <property type="match status" value="1"/>
</dbReference>
<dbReference type="Gene3D" id="3.20.20.300">
    <property type="entry name" value="Glycoside hydrolase, family 3, N-terminal domain"/>
    <property type="match status" value="1"/>
</dbReference>
<sequence>MTTTSTPRTGRDDAAYLELVNRLDLATKVRLLTGATSFTLHGEESIGLAPMAFSDGPTGVRGLKFTGGDHVALFPSATVLASAWSEETAHEVGEMLAEEAERQQIHVVLGPTINLHRTPLGGRLFEAYSEDPLLTGKLAAAYVRGMQGRGIGACLKHLVANESETLRNYMNSVVSETALREVYLLPFEIAVQDADAWSIMAAYNDVNGVAATEQDHVNNTVVKGDWGWDGLLMSDWFATKTSAPAALGGLDLVMPGPDGPWGEALVADVESGAVDESVIDEHVVRLLRLAERVGALGGESEQRVWPTESLAPDAPARREQLRRLATDGMVVLRNSDGALPLAATGSVALIGRHGIDTICMGGGSATVNPPYQVSIADALREALGGRLTVVDGVEVRDRAVVADPSAITDPETGEQGLRVAYLDADGVVMSSEHSSVSSVVTGWDDVLPRPTDQVVLTARLTGAGPVRLGVLGGGTWTVDVDGEQVGAVDLVAEGFDPGESMLKPPVWTVDTQAPAGALVTATLTVVRSEPQPGPDGKLSTLSDVIASGMGMKGLVVAAVPAAASSVLESATAAAASADVAVVVVGLTEEQETEATDKSTLALPGDQDAMVSAVAAAAERTVVVVNASTPVLMPWFDEVDAVLVVGLPGQEGGHAVADALLGVREPAGRLVTSWPAADEAAPAWEVVPDGLTLEYTDGTFVGHRGFAAGHAPAPAHWLGAGEGYGAWSYDSARLLEHGSAGDAAPSVEVTVTNRSTRDSREVVQVYLRPDSGDQPVRLVGFAAVQVAAGSQATVTVDTDARLWRRWDESANAWGEPLTGGTLLVARGLGDVRAELPLA</sequence>
<dbReference type="Pfam" id="PF01915">
    <property type="entry name" value="Glyco_hydro_3_C"/>
    <property type="match status" value="1"/>
</dbReference>
<dbReference type="PANTHER" id="PTHR42715">
    <property type="entry name" value="BETA-GLUCOSIDASE"/>
    <property type="match status" value="1"/>
</dbReference>
<reference evidence="6" key="1">
    <citation type="submission" date="2024-05" db="EMBL/GenBank/DDBJ databases">
        <authorList>
            <person name="Kim S."/>
            <person name="Heo J."/>
            <person name="Choi H."/>
            <person name="Choi Y."/>
            <person name="Kwon S.-W."/>
            <person name="Kim Y."/>
        </authorList>
    </citation>
    <scope>NUCLEOTIDE SEQUENCE</scope>
    <source>
        <strain evidence="6">KACC 23699</strain>
    </source>
</reference>
<dbReference type="SMART" id="SM01217">
    <property type="entry name" value="Fn3_like"/>
    <property type="match status" value="1"/>
</dbReference>
<dbReference type="AlphaFoldDB" id="A0AAU7JYA4"/>
<accession>A0AAU7JYA4</accession>
<comment type="similarity">
    <text evidence="1 4">Belongs to the glycosyl hydrolase 3 family.</text>
</comment>
<evidence type="ECO:0000256" key="1">
    <source>
        <dbReference type="ARBA" id="ARBA00005336"/>
    </source>
</evidence>
<dbReference type="InterPro" id="IPR017853">
    <property type="entry name" value="GH"/>
</dbReference>
<dbReference type="PANTHER" id="PTHR42715:SF10">
    <property type="entry name" value="BETA-GLUCOSIDASE"/>
    <property type="match status" value="1"/>
</dbReference>
<organism evidence="6">
    <name type="scientific">Pedococcus sp. KACC 23699</name>
    <dbReference type="NCBI Taxonomy" id="3149228"/>
    <lineage>
        <taxon>Bacteria</taxon>
        <taxon>Bacillati</taxon>
        <taxon>Actinomycetota</taxon>
        <taxon>Actinomycetes</taxon>
        <taxon>Micrococcales</taxon>
        <taxon>Intrasporangiaceae</taxon>
        <taxon>Pedococcus</taxon>
    </lineage>
</organism>
<dbReference type="EMBL" id="CP157483">
    <property type="protein sequence ID" value="XBO45220.1"/>
    <property type="molecule type" value="Genomic_DNA"/>
</dbReference>
<evidence type="ECO:0000259" key="5">
    <source>
        <dbReference type="SMART" id="SM01217"/>
    </source>
</evidence>
<protein>
    <submittedName>
        <fullName evidence="6">Glycoside hydrolase family 3 C-terminal domain-containing protein</fullName>
    </submittedName>
</protein>
<gene>
    <name evidence="6" type="ORF">ABEG17_07760</name>
</gene>
<dbReference type="InterPro" id="IPR036962">
    <property type="entry name" value="Glyco_hydro_3_N_sf"/>
</dbReference>
<dbReference type="Gene3D" id="2.60.120.260">
    <property type="entry name" value="Galactose-binding domain-like"/>
    <property type="match status" value="1"/>
</dbReference>
<dbReference type="PROSITE" id="PS00775">
    <property type="entry name" value="GLYCOSYL_HYDROL_F3"/>
    <property type="match status" value="1"/>
</dbReference>
<dbReference type="Gene3D" id="2.60.40.10">
    <property type="entry name" value="Immunoglobulins"/>
    <property type="match status" value="1"/>
</dbReference>
<name>A0AAU7JYA4_9MICO</name>
<keyword evidence="4" id="KW-0326">Glycosidase</keyword>
<dbReference type="SUPFAM" id="SSF51445">
    <property type="entry name" value="(Trans)glycosidases"/>
    <property type="match status" value="1"/>
</dbReference>
<keyword evidence="3" id="KW-0119">Carbohydrate metabolism</keyword>
<dbReference type="InterPro" id="IPR026891">
    <property type="entry name" value="Fn3-like"/>
</dbReference>
<dbReference type="RefSeq" id="WP_406832712.1">
    <property type="nucleotide sequence ID" value="NZ_CP157483.1"/>
</dbReference>
<feature type="domain" description="Fibronectin type III-like" evidence="5">
    <location>
        <begin position="760"/>
        <end position="827"/>
    </location>
</feature>
<proteinExistence type="inferred from homology"/>
<dbReference type="InterPro" id="IPR013783">
    <property type="entry name" value="Ig-like_fold"/>
</dbReference>
<dbReference type="Gene3D" id="3.40.50.1700">
    <property type="entry name" value="Glycoside hydrolase family 3 C-terminal domain"/>
    <property type="match status" value="1"/>
</dbReference>
<evidence type="ECO:0000256" key="3">
    <source>
        <dbReference type="ARBA" id="ARBA00023277"/>
    </source>
</evidence>
<dbReference type="InterPro" id="IPR019800">
    <property type="entry name" value="Glyco_hydro_3_AS"/>
</dbReference>
<keyword evidence="2 4" id="KW-0378">Hydrolase</keyword>
<dbReference type="Pfam" id="PF14310">
    <property type="entry name" value="Fn3-like"/>
    <property type="match status" value="1"/>
</dbReference>